<organism evidence="2 3">
    <name type="scientific">Nitratireductor aestuarii</name>
    <dbReference type="NCBI Taxonomy" id="1735103"/>
    <lineage>
        <taxon>Bacteria</taxon>
        <taxon>Pseudomonadati</taxon>
        <taxon>Pseudomonadota</taxon>
        <taxon>Alphaproteobacteria</taxon>
        <taxon>Hyphomicrobiales</taxon>
        <taxon>Phyllobacteriaceae</taxon>
        <taxon>Nitratireductor</taxon>
    </lineage>
</organism>
<evidence type="ECO:0000313" key="2">
    <source>
        <dbReference type="EMBL" id="GGA66369.1"/>
    </source>
</evidence>
<name>A0A916RR73_9HYPH</name>
<dbReference type="Pfam" id="PF13577">
    <property type="entry name" value="SnoaL_4"/>
    <property type="match status" value="1"/>
</dbReference>
<protein>
    <recommendedName>
        <fullName evidence="1">SnoaL-like domain-containing protein</fullName>
    </recommendedName>
</protein>
<dbReference type="InterPro" id="IPR037401">
    <property type="entry name" value="SnoaL-like"/>
</dbReference>
<dbReference type="EMBL" id="BMIF01000005">
    <property type="protein sequence ID" value="GGA66369.1"/>
    <property type="molecule type" value="Genomic_DNA"/>
</dbReference>
<sequence length="215" mass="25180">MEAQMPESSLQTAESRLRELIDREELFDLVRRERLARDRRRFEQMRECFHDDAYVSTTWYHGTGAEAYVEATRKWMGDRQPGTHWVFPAYADICGDRATVESSAMIASRPKLMDIEVDVEVICRFFSRAVRQDGRWKLLTFRVIFERDIMRPVDHSQTLPIDKDVLATLRPSYKFIGYLQTSRGVKLNPDHLGDDRPQELEAFYAGERAWVRGGE</sequence>
<dbReference type="SUPFAM" id="SSF54427">
    <property type="entry name" value="NTF2-like"/>
    <property type="match status" value="1"/>
</dbReference>
<dbReference type="Gene3D" id="3.10.450.50">
    <property type="match status" value="1"/>
</dbReference>
<keyword evidence="3" id="KW-1185">Reference proteome</keyword>
<feature type="domain" description="SnoaL-like" evidence="1">
    <location>
        <begin position="18"/>
        <end position="140"/>
    </location>
</feature>
<dbReference type="Proteomes" id="UP000636264">
    <property type="component" value="Unassembled WGS sequence"/>
</dbReference>
<dbReference type="InterPro" id="IPR032710">
    <property type="entry name" value="NTF2-like_dom_sf"/>
</dbReference>
<evidence type="ECO:0000259" key="1">
    <source>
        <dbReference type="Pfam" id="PF13577"/>
    </source>
</evidence>
<reference evidence="2" key="1">
    <citation type="journal article" date="2014" name="Int. J. Syst. Evol. Microbiol.">
        <title>Complete genome sequence of Corynebacterium casei LMG S-19264T (=DSM 44701T), isolated from a smear-ripened cheese.</title>
        <authorList>
            <consortium name="US DOE Joint Genome Institute (JGI-PGF)"/>
            <person name="Walter F."/>
            <person name="Albersmeier A."/>
            <person name="Kalinowski J."/>
            <person name="Ruckert C."/>
        </authorList>
    </citation>
    <scope>NUCLEOTIDE SEQUENCE</scope>
    <source>
        <strain evidence="2">CGMCC 1.15320</strain>
    </source>
</reference>
<evidence type="ECO:0000313" key="3">
    <source>
        <dbReference type="Proteomes" id="UP000636264"/>
    </source>
</evidence>
<comment type="caution">
    <text evidence="2">The sequence shown here is derived from an EMBL/GenBank/DDBJ whole genome shotgun (WGS) entry which is preliminary data.</text>
</comment>
<gene>
    <name evidence="2" type="ORF">GCM10011385_20340</name>
</gene>
<accession>A0A916RR73</accession>
<reference evidence="2" key="2">
    <citation type="submission" date="2020-09" db="EMBL/GenBank/DDBJ databases">
        <authorList>
            <person name="Sun Q."/>
            <person name="Zhou Y."/>
        </authorList>
    </citation>
    <scope>NUCLEOTIDE SEQUENCE</scope>
    <source>
        <strain evidence="2">CGMCC 1.15320</strain>
    </source>
</reference>
<proteinExistence type="predicted"/>
<dbReference type="AlphaFoldDB" id="A0A916RR73"/>